<name>H6KZW3_SAPGL</name>
<dbReference type="OrthoDB" id="653988at2"/>
<proteinExistence type="predicted"/>
<dbReference type="eggNOG" id="ENOG502ZAIK">
    <property type="taxonomic scope" value="Bacteria"/>
</dbReference>
<dbReference type="KEGG" id="sgn:SGRA_3242"/>
<keyword evidence="2" id="KW-1185">Reference proteome</keyword>
<evidence type="ECO:0000313" key="2">
    <source>
        <dbReference type="Proteomes" id="UP000007519"/>
    </source>
</evidence>
<protein>
    <submittedName>
        <fullName evidence="1">Uncharacterized protein</fullName>
    </submittedName>
</protein>
<dbReference type="AlphaFoldDB" id="H6KZW3"/>
<accession>H6KZW3</accession>
<sequence length="196" mass="23867">MHSIEPHFRWRDEYMAEQDERSPFYGREYSEFYFENKIYNYLIHPQWDEFGSETLYLKILFVDYERGYAIIELIGEWNDTLNNDMGCLKDELLDLLQGEGIRYFLLIMENVLNFHGSDDSYYEAFVEDLDEEEGWCCFLNLRQHLSDEMEAHDLHEHIYFGAPFNELNWRPQKPLHLFLQIKEKIRAMDEPVYFLD</sequence>
<dbReference type="STRING" id="984262.SGRA_3242"/>
<dbReference type="Proteomes" id="UP000007519">
    <property type="component" value="Chromosome"/>
</dbReference>
<evidence type="ECO:0000313" key="1">
    <source>
        <dbReference type="EMBL" id="AFC25970.1"/>
    </source>
</evidence>
<reference evidence="1 2" key="1">
    <citation type="journal article" date="2012" name="Stand. Genomic Sci.">
        <title>Complete genome sequencing and analysis of Saprospira grandis str. Lewin, a predatory marine bacterium.</title>
        <authorList>
            <person name="Saw J.H."/>
            <person name="Yuryev A."/>
            <person name="Kanbe M."/>
            <person name="Hou S."/>
            <person name="Young A.G."/>
            <person name="Aizawa S."/>
            <person name="Alam M."/>
        </authorList>
    </citation>
    <scope>NUCLEOTIDE SEQUENCE [LARGE SCALE GENOMIC DNA]</scope>
    <source>
        <strain evidence="1 2">Lewin</strain>
    </source>
</reference>
<organism evidence="1 2">
    <name type="scientific">Saprospira grandis (strain Lewin)</name>
    <dbReference type="NCBI Taxonomy" id="984262"/>
    <lineage>
        <taxon>Bacteria</taxon>
        <taxon>Pseudomonadati</taxon>
        <taxon>Bacteroidota</taxon>
        <taxon>Saprospiria</taxon>
        <taxon>Saprospirales</taxon>
        <taxon>Saprospiraceae</taxon>
        <taxon>Saprospira</taxon>
    </lineage>
</organism>
<dbReference type="EMBL" id="CP002831">
    <property type="protein sequence ID" value="AFC25970.1"/>
    <property type="molecule type" value="Genomic_DNA"/>
</dbReference>
<dbReference type="RefSeq" id="WP_015693565.1">
    <property type="nucleotide sequence ID" value="NC_016940.1"/>
</dbReference>
<gene>
    <name evidence="1" type="ordered locus">SGRA_3242</name>
</gene>
<dbReference type="HOGENOM" id="CLU_1440239_0_0_10"/>